<gene>
    <name evidence="2" type="ORF">B0T24DRAFT_709005</name>
</gene>
<reference evidence="2" key="2">
    <citation type="submission" date="2023-06" db="EMBL/GenBank/DDBJ databases">
        <authorList>
            <consortium name="Lawrence Berkeley National Laboratory"/>
            <person name="Haridas S."/>
            <person name="Hensen N."/>
            <person name="Bonometti L."/>
            <person name="Westerberg I."/>
            <person name="Brannstrom I.O."/>
            <person name="Guillou S."/>
            <person name="Cros-Aarteil S."/>
            <person name="Calhoun S."/>
            <person name="Kuo A."/>
            <person name="Mondo S."/>
            <person name="Pangilinan J."/>
            <person name="Riley R."/>
            <person name="Labutti K."/>
            <person name="Andreopoulos B."/>
            <person name="Lipzen A."/>
            <person name="Chen C."/>
            <person name="Yanf M."/>
            <person name="Daum C."/>
            <person name="Ng V."/>
            <person name="Clum A."/>
            <person name="Steindorff A."/>
            <person name="Ohm R."/>
            <person name="Martin F."/>
            <person name="Silar P."/>
            <person name="Natvig D."/>
            <person name="Lalanne C."/>
            <person name="Gautier V."/>
            <person name="Ament-Velasquez S.L."/>
            <person name="Kruys A."/>
            <person name="Hutchinson M.I."/>
            <person name="Powell A.J."/>
            <person name="Barry K."/>
            <person name="Miller A.N."/>
            <person name="Grigoriev I.V."/>
            <person name="Debuchy R."/>
            <person name="Gladieux P."/>
            <person name="Thoren M.H."/>
            <person name="Johannesson H."/>
        </authorList>
    </citation>
    <scope>NUCLEOTIDE SEQUENCE</scope>
    <source>
        <strain evidence="2">CBS 958.72</strain>
    </source>
</reference>
<sequence>MESSRLYNRPSTSARGWQVSQRHGIMQHTVENFEPSVDPRWERMNTPRSPTKDAGPLKFVHRYRNTTHKANIAAESAQLEQLAKRKMPDESDEDLESGSTTSIVRRDDDSKQEEWMLSPRFTNTRQPGSLAAMKTLRASLARAGSGTRSLDNSADGPLRPNIWGDLDKGLERVQTKCKHAARRFLRNVSGSGEKDLEAADNKPDWCKPYQAKIP</sequence>
<feature type="region of interest" description="Disordered" evidence="1">
    <location>
        <begin position="189"/>
        <end position="214"/>
    </location>
</feature>
<protein>
    <submittedName>
        <fullName evidence="2">Uncharacterized protein</fullName>
    </submittedName>
</protein>
<dbReference type="AlphaFoldDB" id="A0AAE0JZW4"/>
<comment type="caution">
    <text evidence="2">The sequence shown here is derived from an EMBL/GenBank/DDBJ whole genome shotgun (WGS) entry which is preliminary data.</text>
</comment>
<dbReference type="EMBL" id="JAULSN010000007">
    <property type="protein sequence ID" value="KAK3366721.1"/>
    <property type="molecule type" value="Genomic_DNA"/>
</dbReference>
<organism evidence="2 3">
    <name type="scientific">Lasiosphaeria ovina</name>
    <dbReference type="NCBI Taxonomy" id="92902"/>
    <lineage>
        <taxon>Eukaryota</taxon>
        <taxon>Fungi</taxon>
        <taxon>Dikarya</taxon>
        <taxon>Ascomycota</taxon>
        <taxon>Pezizomycotina</taxon>
        <taxon>Sordariomycetes</taxon>
        <taxon>Sordariomycetidae</taxon>
        <taxon>Sordariales</taxon>
        <taxon>Lasiosphaeriaceae</taxon>
        <taxon>Lasiosphaeria</taxon>
    </lineage>
</organism>
<name>A0AAE0JZW4_9PEZI</name>
<reference evidence="2" key="1">
    <citation type="journal article" date="2023" name="Mol. Phylogenet. Evol.">
        <title>Genome-scale phylogeny and comparative genomics of the fungal order Sordariales.</title>
        <authorList>
            <person name="Hensen N."/>
            <person name="Bonometti L."/>
            <person name="Westerberg I."/>
            <person name="Brannstrom I.O."/>
            <person name="Guillou S."/>
            <person name="Cros-Aarteil S."/>
            <person name="Calhoun S."/>
            <person name="Haridas S."/>
            <person name="Kuo A."/>
            <person name="Mondo S."/>
            <person name="Pangilinan J."/>
            <person name="Riley R."/>
            <person name="LaButti K."/>
            <person name="Andreopoulos B."/>
            <person name="Lipzen A."/>
            <person name="Chen C."/>
            <person name="Yan M."/>
            <person name="Daum C."/>
            <person name="Ng V."/>
            <person name="Clum A."/>
            <person name="Steindorff A."/>
            <person name="Ohm R.A."/>
            <person name="Martin F."/>
            <person name="Silar P."/>
            <person name="Natvig D.O."/>
            <person name="Lalanne C."/>
            <person name="Gautier V."/>
            <person name="Ament-Velasquez S.L."/>
            <person name="Kruys A."/>
            <person name="Hutchinson M.I."/>
            <person name="Powell A.J."/>
            <person name="Barry K."/>
            <person name="Miller A.N."/>
            <person name="Grigoriev I.V."/>
            <person name="Debuchy R."/>
            <person name="Gladieux P."/>
            <person name="Hiltunen Thoren M."/>
            <person name="Johannesson H."/>
        </authorList>
    </citation>
    <scope>NUCLEOTIDE SEQUENCE</scope>
    <source>
        <strain evidence="2">CBS 958.72</strain>
    </source>
</reference>
<keyword evidence="3" id="KW-1185">Reference proteome</keyword>
<evidence type="ECO:0000256" key="1">
    <source>
        <dbReference type="SAM" id="MobiDB-lite"/>
    </source>
</evidence>
<evidence type="ECO:0000313" key="3">
    <source>
        <dbReference type="Proteomes" id="UP001287356"/>
    </source>
</evidence>
<accession>A0AAE0JZW4</accession>
<feature type="compositionally biased region" description="Polar residues" evidence="1">
    <location>
        <begin position="1"/>
        <end position="21"/>
    </location>
</feature>
<feature type="compositionally biased region" description="Basic and acidic residues" evidence="1">
    <location>
        <begin position="192"/>
        <end position="205"/>
    </location>
</feature>
<dbReference type="Proteomes" id="UP001287356">
    <property type="component" value="Unassembled WGS sequence"/>
</dbReference>
<evidence type="ECO:0000313" key="2">
    <source>
        <dbReference type="EMBL" id="KAK3366721.1"/>
    </source>
</evidence>
<feature type="region of interest" description="Disordered" evidence="1">
    <location>
        <begin position="1"/>
        <end position="57"/>
    </location>
</feature>
<feature type="region of interest" description="Disordered" evidence="1">
    <location>
        <begin position="75"/>
        <end position="111"/>
    </location>
</feature>
<proteinExistence type="predicted"/>